<dbReference type="VEuPathDB" id="FungiDB:ATEG_04265"/>
<gene>
    <name evidence="1" type="ORF">ATEG_04265</name>
</gene>
<evidence type="ECO:0000313" key="2">
    <source>
        <dbReference type="Proteomes" id="UP000007963"/>
    </source>
</evidence>
<organism evidence="1 2">
    <name type="scientific">Aspergillus terreus (strain NIH 2624 / FGSC A1156)</name>
    <dbReference type="NCBI Taxonomy" id="341663"/>
    <lineage>
        <taxon>Eukaryota</taxon>
        <taxon>Fungi</taxon>
        <taxon>Dikarya</taxon>
        <taxon>Ascomycota</taxon>
        <taxon>Pezizomycotina</taxon>
        <taxon>Eurotiomycetes</taxon>
        <taxon>Eurotiomycetidae</taxon>
        <taxon>Eurotiales</taxon>
        <taxon>Aspergillaceae</taxon>
        <taxon>Aspergillus</taxon>
        <taxon>Aspergillus subgen. Circumdati</taxon>
    </lineage>
</organism>
<dbReference type="AlphaFoldDB" id="Q0CPW9"/>
<dbReference type="EMBL" id="CH476599">
    <property type="protein sequence ID" value="EAU34712.1"/>
    <property type="molecule type" value="Genomic_DNA"/>
</dbReference>
<name>Q0CPW9_ASPTN</name>
<dbReference type="GeneID" id="4320428"/>
<sequence>MPVRIRGQRLRGSKNGVKVALHQPTHTLCLDEVVIHGVGAETEGAQENAPLHLRAEPLATCLRVQVVICAAAVVGTLAARAVPDAVVFGEVRRGFCRRENVVGGQRELGGGEADGTDDVALLLQMF</sequence>
<reference evidence="2" key="1">
    <citation type="submission" date="2005-09" db="EMBL/GenBank/DDBJ databases">
        <title>Annotation of the Aspergillus terreus NIH2624 genome.</title>
        <authorList>
            <person name="Birren B.W."/>
            <person name="Lander E.S."/>
            <person name="Galagan J.E."/>
            <person name="Nusbaum C."/>
            <person name="Devon K."/>
            <person name="Henn M."/>
            <person name="Ma L.-J."/>
            <person name="Jaffe D.B."/>
            <person name="Butler J."/>
            <person name="Alvarez P."/>
            <person name="Gnerre S."/>
            <person name="Grabherr M."/>
            <person name="Kleber M."/>
            <person name="Mauceli E.W."/>
            <person name="Brockman W."/>
            <person name="Rounsley S."/>
            <person name="Young S.K."/>
            <person name="LaButti K."/>
            <person name="Pushparaj V."/>
            <person name="DeCaprio D."/>
            <person name="Crawford M."/>
            <person name="Koehrsen M."/>
            <person name="Engels R."/>
            <person name="Montgomery P."/>
            <person name="Pearson M."/>
            <person name="Howarth C."/>
            <person name="Larson L."/>
            <person name="Luoma S."/>
            <person name="White J."/>
            <person name="Alvarado L."/>
            <person name="Kodira C.D."/>
            <person name="Zeng Q."/>
            <person name="Oleary S."/>
            <person name="Yandava C."/>
            <person name="Denning D.W."/>
            <person name="Nierman W.C."/>
            <person name="Milne T."/>
            <person name="Madden K."/>
        </authorList>
    </citation>
    <scope>NUCLEOTIDE SEQUENCE [LARGE SCALE GENOMIC DNA]</scope>
    <source>
        <strain evidence="2">NIH 2624 / FGSC A1156</strain>
    </source>
</reference>
<dbReference type="RefSeq" id="XP_001213443.1">
    <property type="nucleotide sequence ID" value="XM_001213443.1"/>
</dbReference>
<accession>Q0CPW9</accession>
<dbReference type="Proteomes" id="UP000007963">
    <property type="component" value="Unassembled WGS sequence"/>
</dbReference>
<evidence type="ECO:0000313" key="1">
    <source>
        <dbReference type="EMBL" id="EAU34712.1"/>
    </source>
</evidence>
<protein>
    <submittedName>
        <fullName evidence="1">Uncharacterized protein</fullName>
    </submittedName>
</protein>
<proteinExistence type="predicted"/>
<dbReference type="HOGENOM" id="CLU_1981214_0_0_1"/>